<accession>A0A8T1VEP7</accession>
<dbReference type="OrthoDB" id="127648at2759"/>
<feature type="region of interest" description="Disordered" evidence="1">
    <location>
        <begin position="85"/>
        <end position="121"/>
    </location>
</feature>
<evidence type="ECO:0000256" key="1">
    <source>
        <dbReference type="SAM" id="MobiDB-lite"/>
    </source>
</evidence>
<feature type="compositionally biased region" description="Basic and acidic residues" evidence="1">
    <location>
        <begin position="174"/>
        <end position="187"/>
    </location>
</feature>
<evidence type="ECO:0000313" key="2">
    <source>
        <dbReference type="EMBL" id="KAG7378663.1"/>
    </source>
</evidence>
<feature type="region of interest" description="Disordered" evidence="1">
    <location>
        <begin position="486"/>
        <end position="511"/>
    </location>
</feature>
<organism evidence="2 3">
    <name type="scientific">Phytophthora pseudosyringae</name>
    <dbReference type="NCBI Taxonomy" id="221518"/>
    <lineage>
        <taxon>Eukaryota</taxon>
        <taxon>Sar</taxon>
        <taxon>Stramenopiles</taxon>
        <taxon>Oomycota</taxon>
        <taxon>Peronosporomycetes</taxon>
        <taxon>Peronosporales</taxon>
        <taxon>Peronosporaceae</taxon>
        <taxon>Phytophthora</taxon>
    </lineage>
</organism>
<reference evidence="2" key="1">
    <citation type="submission" date="2021-02" db="EMBL/GenBank/DDBJ databases">
        <authorList>
            <person name="Palmer J.M."/>
        </authorList>
    </citation>
    <scope>NUCLEOTIDE SEQUENCE</scope>
    <source>
        <strain evidence="2">SCRP734</strain>
    </source>
</reference>
<proteinExistence type="predicted"/>
<comment type="caution">
    <text evidence="2">The sequence shown here is derived from an EMBL/GenBank/DDBJ whole genome shotgun (WGS) entry which is preliminary data.</text>
</comment>
<dbReference type="Proteomes" id="UP000694044">
    <property type="component" value="Unassembled WGS sequence"/>
</dbReference>
<evidence type="ECO:0000313" key="3">
    <source>
        <dbReference type="Proteomes" id="UP000694044"/>
    </source>
</evidence>
<name>A0A8T1VEP7_9STRA</name>
<feature type="region of interest" description="Disordered" evidence="1">
    <location>
        <begin position="1"/>
        <end position="24"/>
    </location>
</feature>
<gene>
    <name evidence="2" type="ORF">PHYPSEUDO_009793</name>
</gene>
<feature type="compositionally biased region" description="Acidic residues" evidence="1">
    <location>
        <begin position="86"/>
        <end position="97"/>
    </location>
</feature>
<protein>
    <submittedName>
        <fullName evidence="2">Uncharacterized protein</fullName>
    </submittedName>
</protein>
<dbReference type="AlphaFoldDB" id="A0A8T1VEP7"/>
<dbReference type="EMBL" id="JAGDFM010000406">
    <property type="protein sequence ID" value="KAG7378663.1"/>
    <property type="molecule type" value="Genomic_DNA"/>
</dbReference>
<keyword evidence="3" id="KW-1185">Reference proteome</keyword>
<feature type="region of interest" description="Disordered" evidence="1">
    <location>
        <begin position="165"/>
        <end position="188"/>
    </location>
</feature>
<sequence length="530" mass="58121">MPTRALASSEEDSGDGDDRGDLVTSLESYTRELGTLCGGLEVQQLEAEGAQLDEDVDVGPDTLASLEEMTGECAALLACLEAGENGSDEEVNEEDEFGSAVEGPNHEKNKQQPQEDEPNDPCLLEAGLAHELDSFANELTDFLSCLGEAGTEENALDIAVSSSPMLADTADQPGEEKKQSGADHEENPSDILASAAASTAAAISVESVVVAVTDGANSSPGNEVFSERTKKAIALHIKRLALQKQRRNGTGARRRVSAMTKANNLEAQTERDRVPGAKVGWSRFQSTSFQQHIMRQKFARRRVQQTTESRRLVEAARLKRSKPISYHNTTKSDGCKSSNQDAQRPTYLDQFKPTSAHHVTSSEYEPRYLCAVYLYGLRRLGTTYITFSSLAQLEQRVLAKFAIGEAVSIYREVTEAVLPKSALGRRSNRKRHVKRLQRLSTLEHVNDGDTLCVTQNSYEDMAVLCDWIKQRQRVVHDFQYEVRQPSTDVPSALTDDEPPPPQARTGNAAGKAQLWDSNGRSIGVKVQHAM</sequence>